<keyword evidence="4" id="KW-1185">Reference proteome</keyword>
<comment type="caution">
    <text evidence="1">The sequence shown here is derived from an EMBL/GenBank/DDBJ whole genome shotgun (WGS) entry which is preliminary data.</text>
</comment>
<evidence type="ECO:0000313" key="4">
    <source>
        <dbReference type="Proteomes" id="UP000249757"/>
    </source>
</evidence>
<evidence type="ECO:0000313" key="1">
    <source>
        <dbReference type="EMBL" id="KAF7578208.1"/>
    </source>
</evidence>
<sequence>MKSLTIRCTTKLKDHLGYFDPLSSLLGQFPNVKSLVVKYTPWSEEAVWVERDPCNQQYTGIFKMEKKGMIRGPGIHFSHFTDELITIAPQLEYLELVCPGTEHSGHPSFRAPLRTLQQFTQLKRLCIPQGAFTLRTYGEPFHIYRIASSPLDVLPPTLEYLCMSHPSYHIIAWLGDILRYRDLLPNVKLVEMDLSDGTPDVASDYDDEMRKIGFALYNAGIDIRVKK</sequence>
<name>A0A2W1E050_9PLEO</name>
<dbReference type="Proteomes" id="UP000249757">
    <property type="component" value="Unassembled WGS sequence"/>
</dbReference>
<dbReference type="EMBL" id="NQIK02000001">
    <property type="protein sequence ID" value="KAF7578208.1"/>
    <property type="molecule type" value="Genomic_DNA"/>
</dbReference>
<organism evidence="1 3">
    <name type="scientific">Pyrenophora tritici-repentis</name>
    <dbReference type="NCBI Taxonomy" id="45151"/>
    <lineage>
        <taxon>Eukaryota</taxon>
        <taxon>Fungi</taxon>
        <taxon>Dikarya</taxon>
        <taxon>Ascomycota</taxon>
        <taxon>Pezizomycotina</taxon>
        <taxon>Dothideomycetes</taxon>
        <taxon>Pleosporomycetidae</taxon>
        <taxon>Pleosporales</taxon>
        <taxon>Pleosporineae</taxon>
        <taxon>Pleosporaceae</taxon>
        <taxon>Pyrenophora</taxon>
    </lineage>
</organism>
<accession>A0A2W1E050</accession>
<gene>
    <name evidence="2" type="ORF">Ptr86124_003391</name>
    <name evidence="1" type="ORF">PtrM4_024480</name>
</gene>
<dbReference type="EMBL" id="NRDI02000003">
    <property type="protein sequence ID" value="KAI1518090.1"/>
    <property type="molecule type" value="Genomic_DNA"/>
</dbReference>
<reference evidence="2" key="2">
    <citation type="submission" date="2021-05" db="EMBL/GenBank/DDBJ databases">
        <authorList>
            <person name="Moolhuijzen P.M."/>
            <person name="Moffat C.S."/>
        </authorList>
    </citation>
    <scope>NUCLEOTIDE SEQUENCE</scope>
    <source>
        <strain evidence="2">86-124</strain>
    </source>
</reference>
<protein>
    <submittedName>
        <fullName evidence="1">Uncharacterized protein</fullName>
    </submittedName>
</protein>
<dbReference type="AlphaFoldDB" id="A0A2W1E050"/>
<dbReference type="OrthoDB" id="3684683at2759"/>
<reference evidence="2" key="3">
    <citation type="journal article" date="2022" name="bioRxiv">
        <title>A global pangenome for the wheat fungal pathogen Pyrenophora tritici-repentis and prediction of effector protein structural homology.</title>
        <authorList>
            <person name="Moolhuijzen P."/>
            <person name="See P.T."/>
            <person name="Shi G."/>
            <person name="Powell H.R."/>
            <person name="Cockram J."/>
            <person name="Jorgensen L.N."/>
            <person name="Benslimane H."/>
            <person name="Strelkov S.E."/>
            <person name="Turner J."/>
            <person name="Liu Z."/>
            <person name="Moffat C.S."/>
        </authorList>
    </citation>
    <scope>NUCLEOTIDE SEQUENCE</scope>
    <source>
        <strain evidence="2">86-124</strain>
    </source>
</reference>
<proteinExistence type="predicted"/>
<evidence type="ECO:0000313" key="2">
    <source>
        <dbReference type="EMBL" id="KAI1518090.1"/>
    </source>
</evidence>
<evidence type="ECO:0000313" key="3">
    <source>
        <dbReference type="Proteomes" id="UP000245464"/>
    </source>
</evidence>
<dbReference type="Proteomes" id="UP000245464">
    <property type="component" value="Chromosome 1"/>
</dbReference>
<reference evidence="1 3" key="1">
    <citation type="journal article" date="2018" name="BMC Genomics">
        <title>Comparative genomics of the wheat fungal pathogen Pyrenophora tritici-repentis reveals chromosomal variations and genome plasticity.</title>
        <authorList>
            <person name="Moolhuijzen P."/>
            <person name="See P.T."/>
            <person name="Hane J.K."/>
            <person name="Shi G."/>
            <person name="Liu Z."/>
            <person name="Oliver R.P."/>
            <person name="Moffat C.S."/>
        </authorList>
    </citation>
    <scope>NUCLEOTIDE SEQUENCE [LARGE SCALE GENOMIC DNA]</scope>
    <source>
        <strain evidence="1">M4</strain>
    </source>
</reference>
<reference evidence="4" key="4">
    <citation type="journal article" date="2022" name="Microb. Genom.">
        <title>A global pangenome for the wheat fungal pathogen Pyrenophora tritici-repentis and prediction of effector protein structural homology.</title>
        <authorList>
            <person name="Moolhuijzen P.M."/>
            <person name="See P.T."/>
            <person name="Shi G."/>
            <person name="Powell H.R."/>
            <person name="Cockram J."/>
            <person name="Jorgensen L.N."/>
            <person name="Benslimane H."/>
            <person name="Strelkov S.E."/>
            <person name="Turner J."/>
            <person name="Liu Z."/>
            <person name="Moffat C.S."/>
        </authorList>
    </citation>
    <scope>NUCLEOTIDE SEQUENCE [LARGE SCALE GENOMIC DNA]</scope>
</reference>